<protein>
    <recommendedName>
        <fullName evidence="3">VapB-type antitoxin</fullName>
    </recommendedName>
</protein>
<accession>D7D804</accession>
<dbReference type="GeneID" id="9234074"/>
<dbReference type="OrthoDB" id="39930at2157"/>
<gene>
    <name evidence="1" type="ordered locus">Shell_0785</name>
</gene>
<proteinExistence type="predicted"/>
<dbReference type="EMBL" id="CP002051">
    <property type="protein sequence ID" value="ADI31900.1"/>
    <property type="molecule type" value="Genomic_DNA"/>
</dbReference>
<dbReference type="AlphaFoldDB" id="D7D804"/>
<name>D7D804_STAHD</name>
<dbReference type="eggNOG" id="arCOG07235">
    <property type="taxonomic scope" value="Archaea"/>
</dbReference>
<keyword evidence="2" id="KW-1185">Reference proteome</keyword>
<dbReference type="HOGENOM" id="CLU_175270_3_0_2"/>
<evidence type="ECO:0008006" key="3">
    <source>
        <dbReference type="Google" id="ProtNLM"/>
    </source>
</evidence>
<organism evidence="1 2">
    <name type="scientific">Staphylothermus hellenicus (strain DSM 12710 / JCM 10830 / BK20S6-10-b1 / P8)</name>
    <dbReference type="NCBI Taxonomy" id="591019"/>
    <lineage>
        <taxon>Archaea</taxon>
        <taxon>Thermoproteota</taxon>
        <taxon>Thermoprotei</taxon>
        <taxon>Desulfurococcales</taxon>
        <taxon>Desulfurococcaceae</taxon>
        <taxon>Staphylothermus</taxon>
    </lineage>
</organism>
<evidence type="ECO:0000313" key="1">
    <source>
        <dbReference type="EMBL" id="ADI31900.1"/>
    </source>
</evidence>
<dbReference type="RefSeq" id="WP_013143098.1">
    <property type="nucleotide sequence ID" value="NC_014205.1"/>
</dbReference>
<sequence>MSVVVSFRISRELKEKMDKLKHINWSEVVRKAIYEVIVREEARMRGKDVERIRRAALRSRELLRRVERWSSVEEIRRWRERR</sequence>
<reference evidence="2" key="1">
    <citation type="submission" date="2010-05" db="EMBL/GenBank/DDBJ databases">
        <title>Complete sequence of Staphylothermus hellenicus DSM 12710.</title>
        <authorList>
            <consortium name="US DOE Joint Genome Institute"/>
            <person name="Lucas S."/>
            <person name="Copeland A."/>
            <person name="Lapidus A."/>
            <person name="Cheng J.-F."/>
            <person name="Bruce D."/>
            <person name="Goodwin L."/>
            <person name="Pitluck S."/>
            <person name="Davenport K."/>
            <person name="Detter J.C."/>
            <person name="Han C."/>
            <person name="Tapia R."/>
            <person name="Larimer F."/>
            <person name="Land M."/>
            <person name="Hauser L."/>
            <person name="Kyrpides N."/>
            <person name="Mikhailova N."/>
            <person name="Anderson I.J."/>
            <person name="Woyke T."/>
        </authorList>
    </citation>
    <scope>NUCLEOTIDE SEQUENCE [LARGE SCALE GENOMIC DNA]</scope>
    <source>
        <strain evidence="2">DSM 12710 / JCM 10830 / BK20S6-10-b1 / P8</strain>
    </source>
</reference>
<dbReference type="KEGG" id="shc:Shell_0785"/>
<reference evidence="1 2" key="2">
    <citation type="journal article" date="2011" name="Stand. Genomic Sci.">
        <title>Complete genome sequence of Staphylothermus hellenicus P8.</title>
        <authorList>
            <person name="Anderson I."/>
            <person name="Wirth R."/>
            <person name="Lucas S."/>
            <person name="Copeland A."/>
            <person name="Lapidus A."/>
            <person name="Cheng J.F."/>
            <person name="Goodwin L."/>
            <person name="Pitluck S."/>
            <person name="Davenport K."/>
            <person name="Detter J.C."/>
            <person name="Han C."/>
            <person name="Tapia R."/>
            <person name="Land M."/>
            <person name="Hauser L."/>
            <person name="Pati A."/>
            <person name="Mikhailova N."/>
            <person name="Woyke T."/>
            <person name="Klenk H.P."/>
            <person name="Kyrpides N."/>
            <person name="Ivanova N."/>
        </authorList>
    </citation>
    <scope>NUCLEOTIDE SEQUENCE [LARGE SCALE GENOMIC DNA]</scope>
    <source>
        <strain evidence="2">DSM 12710 / JCM 10830 / BK20S6-10-b1 / P8</strain>
    </source>
</reference>
<dbReference type="Proteomes" id="UP000002573">
    <property type="component" value="Chromosome"/>
</dbReference>
<evidence type="ECO:0000313" key="2">
    <source>
        <dbReference type="Proteomes" id="UP000002573"/>
    </source>
</evidence>